<dbReference type="InterPro" id="IPR011990">
    <property type="entry name" value="TPR-like_helical_dom_sf"/>
</dbReference>
<sequence length="754" mass="89192">MDNQSNNKGKWFIEQLNLYQAANSDNESIKKNFIIRGNEFELIINSLKDKNEKDPLQHELILGRRGSGKSTLLKRIQIEIEETPEFSSKYIAVNLAEEQAGIYRLFDLWEEVIEELISKLNLEIKLKDYKEFKLEQEFTRYLYQVIHEICLKEKKRIVLLLDNFDRIVENFTDDGNLLRETLINFNDIEIVAGSTRMDEHFWQYDKPFYEFFRRHRLEALSSDEINMLINHWSETLQIPELKDFVKSNRGKIENIRILTDGLPRTLQLFIQMLLQNPQLYGYDYLRKVMDNVTPLYQERLNYLPPQLRKIISEMAFIWEACTTKQLVEKCRMESKLISANLKTLIDKGIVDKLETSKRNHLYRISERFFNMWLIITQGNPEQKRKAKWLSIFLENWYDANDFKKLTDEHIHNLKDNKLGFNQALVFSKALCQCKYISTLERDTIIELTENLNGKKTNKSLLELPKKYSIIEQEVFQLIDKNKFEKALKLVEEIENEKDGEKYVLLTDIYFYKKDYKNCEKYLLLAIKNGQINSLYNLGFLYESLKKYKLAEKYFLKAIKVGDKNSLNNLASMYSDMNENEKSKKYYLEAIDKGIIMAHNNIAILYLNQNTKKVESLQNIKKFNQLSPDSKSIYLEILISVWNGIFDDIELRIISIISGNLESNETLDLDAFLTGLLIHHQKMLVLKLFLNEKIGEELQDKYSVLYYVTLLLNNSKEENLELKIPPEIQSTIDQVILEINERQEFYGYQTNTKNT</sequence>
<comment type="caution">
    <text evidence="3">The sequence shown here is derived from an EMBL/GenBank/DDBJ whole genome shotgun (WGS) entry which is preliminary data.</text>
</comment>
<name>A0ABW6I0R3_9FLAO</name>
<feature type="repeat" description="TPR" evidence="1">
    <location>
        <begin position="531"/>
        <end position="564"/>
    </location>
</feature>
<dbReference type="Gene3D" id="3.40.50.300">
    <property type="entry name" value="P-loop containing nucleotide triphosphate hydrolases"/>
    <property type="match status" value="1"/>
</dbReference>
<gene>
    <name evidence="3" type="ORF">ACFX5E_14075</name>
</gene>
<dbReference type="SMART" id="SM00382">
    <property type="entry name" value="AAA"/>
    <property type="match status" value="1"/>
</dbReference>
<dbReference type="RefSeq" id="WP_379855800.1">
    <property type="nucleotide sequence ID" value="NZ_JBHZPZ010000019.1"/>
</dbReference>
<keyword evidence="4" id="KW-1185">Reference proteome</keyword>
<proteinExistence type="predicted"/>
<evidence type="ECO:0000313" key="4">
    <source>
        <dbReference type="Proteomes" id="UP001600109"/>
    </source>
</evidence>
<dbReference type="InterPro" id="IPR003593">
    <property type="entry name" value="AAA+_ATPase"/>
</dbReference>
<evidence type="ECO:0000259" key="2">
    <source>
        <dbReference type="SMART" id="SM00382"/>
    </source>
</evidence>
<dbReference type="Proteomes" id="UP001600109">
    <property type="component" value="Unassembled WGS sequence"/>
</dbReference>
<dbReference type="SUPFAM" id="SSF81901">
    <property type="entry name" value="HCP-like"/>
    <property type="match status" value="1"/>
</dbReference>
<evidence type="ECO:0000256" key="1">
    <source>
        <dbReference type="PROSITE-ProRule" id="PRU00339"/>
    </source>
</evidence>
<dbReference type="SMART" id="SM00028">
    <property type="entry name" value="TPR"/>
    <property type="match status" value="2"/>
</dbReference>
<dbReference type="SUPFAM" id="SSF52540">
    <property type="entry name" value="P-loop containing nucleoside triphosphate hydrolases"/>
    <property type="match status" value="1"/>
</dbReference>
<dbReference type="InterPro" id="IPR019734">
    <property type="entry name" value="TPR_rpt"/>
</dbReference>
<accession>A0ABW6I0R3</accession>
<dbReference type="PROSITE" id="PS50005">
    <property type="entry name" value="TPR"/>
    <property type="match status" value="1"/>
</dbReference>
<reference evidence="3 4" key="1">
    <citation type="submission" date="2024-06" db="EMBL/GenBank/DDBJ databases">
        <title>Flavobacterium spp. isolated from glacier.</title>
        <authorList>
            <person name="Han D."/>
        </authorList>
    </citation>
    <scope>NUCLEOTIDE SEQUENCE [LARGE SCALE GENOMIC DNA]</scope>
    <source>
        <strain evidence="3 4">LS2P90</strain>
    </source>
</reference>
<keyword evidence="1" id="KW-0802">TPR repeat</keyword>
<protein>
    <submittedName>
        <fullName evidence="3">Tetratricopeptide repeat protein</fullName>
    </submittedName>
</protein>
<dbReference type="Pfam" id="PF13181">
    <property type="entry name" value="TPR_8"/>
    <property type="match status" value="2"/>
</dbReference>
<dbReference type="EMBL" id="JBHZPZ010000019">
    <property type="protein sequence ID" value="MFE3869189.1"/>
    <property type="molecule type" value="Genomic_DNA"/>
</dbReference>
<feature type="domain" description="AAA+ ATPase" evidence="2">
    <location>
        <begin position="55"/>
        <end position="231"/>
    </location>
</feature>
<dbReference type="Gene3D" id="1.25.40.10">
    <property type="entry name" value="Tetratricopeptide repeat domain"/>
    <property type="match status" value="1"/>
</dbReference>
<evidence type="ECO:0000313" key="3">
    <source>
        <dbReference type="EMBL" id="MFE3869189.1"/>
    </source>
</evidence>
<dbReference type="InterPro" id="IPR027417">
    <property type="entry name" value="P-loop_NTPase"/>
</dbReference>
<organism evidence="3 4">
    <name type="scientific">Flavobacterium xylosi</name>
    <dbReference type="NCBI Taxonomy" id="3230415"/>
    <lineage>
        <taxon>Bacteria</taxon>
        <taxon>Pseudomonadati</taxon>
        <taxon>Bacteroidota</taxon>
        <taxon>Flavobacteriia</taxon>
        <taxon>Flavobacteriales</taxon>
        <taxon>Flavobacteriaceae</taxon>
        <taxon>Flavobacterium</taxon>
    </lineage>
</organism>